<dbReference type="EMBL" id="JADCNL010000001">
    <property type="protein sequence ID" value="KAG0498726.1"/>
    <property type="molecule type" value="Genomic_DNA"/>
</dbReference>
<feature type="domain" description="Aspartate/glutamate/uridylate kinase" evidence="17">
    <location>
        <begin position="174"/>
        <end position="255"/>
    </location>
</feature>
<evidence type="ECO:0000256" key="16">
    <source>
        <dbReference type="PIRNR" id="PIRNR036429"/>
    </source>
</evidence>
<organism evidence="18 19">
    <name type="scientific">Vanilla planifolia</name>
    <name type="common">Vanilla</name>
    <dbReference type="NCBI Taxonomy" id="51239"/>
    <lineage>
        <taxon>Eukaryota</taxon>
        <taxon>Viridiplantae</taxon>
        <taxon>Streptophyta</taxon>
        <taxon>Embryophyta</taxon>
        <taxon>Tracheophyta</taxon>
        <taxon>Spermatophyta</taxon>
        <taxon>Magnoliopsida</taxon>
        <taxon>Liliopsida</taxon>
        <taxon>Asparagales</taxon>
        <taxon>Orchidaceae</taxon>
        <taxon>Vanilloideae</taxon>
        <taxon>Vanilleae</taxon>
        <taxon>Vanilla</taxon>
    </lineage>
</organism>
<dbReference type="InterPro" id="IPR036393">
    <property type="entry name" value="AceGlu_kinase-like_sf"/>
</dbReference>
<keyword evidence="10 16" id="KW-0067">ATP-binding</keyword>
<dbReference type="PIRSF" id="PIRSF036429">
    <property type="entry name" value="P5C_syn"/>
    <property type="match status" value="1"/>
</dbReference>
<dbReference type="InterPro" id="IPR000965">
    <property type="entry name" value="GPR_dom"/>
</dbReference>
<comment type="caution">
    <text evidence="18">The sequence shown here is derived from an EMBL/GenBank/DDBJ whole genome shotgun (WGS) entry which is preliminary data.</text>
</comment>
<name>A0A835RUU9_VANPL</name>
<dbReference type="Gene3D" id="3.40.1160.10">
    <property type="entry name" value="Acetylglutamate kinase-like"/>
    <property type="match status" value="2"/>
</dbReference>
<dbReference type="GO" id="GO:0055129">
    <property type="term" value="P:L-proline biosynthetic process"/>
    <property type="evidence" value="ECO:0007669"/>
    <property type="project" value="UniProtKB-UniPathway"/>
</dbReference>
<evidence type="ECO:0000256" key="4">
    <source>
        <dbReference type="ARBA" id="ARBA00009302"/>
    </source>
</evidence>
<dbReference type="PANTHER" id="PTHR11063:SF8">
    <property type="entry name" value="DELTA-1-PYRROLINE-5-CARBOXYLATE SYNTHASE"/>
    <property type="match status" value="1"/>
</dbReference>
<evidence type="ECO:0000256" key="7">
    <source>
        <dbReference type="ARBA" id="ARBA00022679"/>
    </source>
</evidence>
<proteinExistence type="inferred from homology"/>
<keyword evidence="13" id="KW-0511">Multifunctional enzyme</keyword>
<feature type="domain" description="Aspartate/glutamate/uridylate kinase" evidence="17">
    <location>
        <begin position="12"/>
        <end position="120"/>
    </location>
</feature>
<comment type="similarity">
    <text evidence="4 16">In the N-terminal section; belongs to the glutamate 5-kinase family.</text>
</comment>
<dbReference type="SUPFAM" id="SSF53633">
    <property type="entry name" value="Carbamate kinase-like"/>
    <property type="match status" value="1"/>
</dbReference>
<dbReference type="SUPFAM" id="SSF53720">
    <property type="entry name" value="ALDH-like"/>
    <property type="match status" value="1"/>
</dbReference>
<dbReference type="EC" id="2.7.2.11" evidence="16"/>
<evidence type="ECO:0000256" key="11">
    <source>
        <dbReference type="ARBA" id="ARBA00022857"/>
    </source>
</evidence>
<dbReference type="OrthoDB" id="4062651at2759"/>
<dbReference type="InterPro" id="IPR016163">
    <property type="entry name" value="Ald_DH_C"/>
</dbReference>
<dbReference type="InterPro" id="IPR001057">
    <property type="entry name" value="Glu/AcGlu_kinase"/>
</dbReference>
<dbReference type="Gene3D" id="3.40.605.10">
    <property type="entry name" value="Aldehyde Dehydrogenase, Chain A, domain 1"/>
    <property type="match status" value="1"/>
</dbReference>
<keyword evidence="9 16" id="KW-0418">Kinase</keyword>
<keyword evidence="8 16" id="KW-0547">Nucleotide-binding</keyword>
<dbReference type="InterPro" id="IPR005766">
    <property type="entry name" value="P5_carboxy_syn"/>
</dbReference>
<dbReference type="Proteomes" id="UP000636800">
    <property type="component" value="Chromosome 1"/>
</dbReference>
<evidence type="ECO:0000313" key="19">
    <source>
        <dbReference type="Proteomes" id="UP000636800"/>
    </source>
</evidence>
<dbReference type="InterPro" id="IPR001048">
    <property type="entry name" value="Asp/Glu/Uridylate_kinase"/>
</dbReference>
<dbReference type="CDD" id="cd07079">
    <property type="entry name" value="ALDH_F18-19_ProA-GPR"/>
    <property type="match status" value="1"/>
</dbReference>
<dbReference type="InterPro" id="IPR019797">
    <property type="entry name" value="Glutamate_5-kinase_CS"/>
</dbReference>
<dbReference type="NCBIfam" id="TIGR00407">
    <property type="entry name" value="proA"/>
    <property type="match status" value="1"/>
</dbReference>
<evidence type="ECO:0000256" key="6">
    <source>
        <dbReference type="ARBA" id="ARBA00022650"/>
    </source>
</evidence>
<dbReference type="GO" id="GO:0005737">
    <property type="term" value="C:cytoplasm"/>
    <property type="evidence" value="ECO:0007669"/>
    <property type="project" value="UniProtKB-UniRule"/>
</dbReference>
<evidence type="ECO:0000256" key="15">
    <source>
        <dbReference type="ARBA" id="ARBA00049141"/>
    </source>
</evidence>
<evidence type="ECO:0000256" key="10">
    <source>
        <dbReference type="ARBA" id="ARBA00022840"/>
    </source>
</evidence>
<dbReference type="GO" id="GO:0004350">
    <property type="term" value="F:glutamate-5-semialdehyde dehydrogenase activity"/>
    <property type="evidence" value="ECO:0007669"/>
    <property type="project" value="UniProtKB-UniRule"/>
</dbReference>
<dbReference type="FunFam" id="3.40.309.10:FF:000015">
    <property type="entry name" value="Delta-1-pyrroline-5-carboxylate synthase"/>
    <property type="match status" value="1"/>
</dbReference>
<evidence type="ECO:0000256" key="13">
    <source>
        <dbReference type="ARBA" id="ARBA00023268"/>
    </source>
</evidence>
<evidence type="ECO:0000259" key="17">
    <source>
        <dbReference type="Pfam" id="PF00696"/>
    </source>
</evidence>
<keyword evidence="7 16" id="KW-0808">Transferase</keyword>
<dbReference type="InterPro" id="IPR016162">
    <property type="entry name" value="Ald_DH_N"/>
</dbReference>
<dbReference type="NCBIfam" id="NF001221">
    <property type="entry name" value="PRK00197.1"/>
    <property type="match status" value="1"/>
</dbReference>
<reference evidence="18 19" key="1">
    <citation type="journal article" date="2020" name="Nat. Food">
        <title>A phased Vanilla planifolia genome enables genetic improvement of flavour and production.</title>
        <authorList>
            <person name="Hasing T."/>
            <person name="Tang H."/>
            <person name="Brym M."/>
            <person name="Khazi F."/>
            <person name="Huang T."/>
            <person name="Chambers A.H."/>
        </authorList>
    </citation>
    <scope>NUCLEOTIDE SEQUENCE [LARGE SCALE GENOMIC DNA]</scope>
    <source>
        <tissue evidence="18">Leaf</tissue>
    </source>
</reference>
<protein>
    <recommendedName>
        <fullName evidence="16">Delta-1-pyrroline-5-carboxylate synthase</fullName>
    </recommendedName>
    <domain>
        <recommendedName>
            <fullName evidence="16">Glutamate 5-kinase</fullName>
            <shortName evidence="16">GK</shortName>
            <ecNumber evidence="16">2.7.2.11</ecNumber>
        </recommendedName>
        <alternativeName>
            <fullName evidence="16">Gamma-glutamyl kinase</fullName>
        </alternativeName>
    </domain>
    <domain>
        <recommendedName>
            <fullName evidence="16">Gamma-glutamyl phosphate reductase</fullName>
            <shortName evidence="16">GPR</shortName>
            <ecNumber evidence="16">1.2.1.41</ecNumber>
        </recommendedName>
        <alternativeName>
            <fullName evidence="16">Glutamate-5-semialdehyde dehydrogenase</fullName>
        </alternativeName>
        <alternativeName>
            <fullName evidence="16">Glutamyl-gamma-semialdehyde dehydrogenase</fullName>
        </alternativeName>
    </domain>
</protein>
<dbReference type="EC" id="1.2.1.41" evidence="16"/>
<comment type="catalytic activity">
    <reaction evidence="14 16">
        <text>L-glutamate 5-semialdehyde + phosphate + NADP(+) = L-glutamyl 5-phosphate + NADPH + H(+)</text>
        <dbReference type="Rhea" id="RHEA:19541"/>
        <dbReference type="ChEBI" id="CHEBI:15378"/>
        <dbReference type="ChEBI" id="CHEBI:43474"/>
        <dbReference type="ChEBI" id="CHEBI:57783"/>
        <dbReference type="ChEBI" id="CHEBI:58066"/>
        <dbReference type="ChEBI" id="CHEBI:58274"/>
        <dbReference type="ChEBI" id="CHEBI:58349"/>
        <dbReference type="EC" id="1.2.1.41"/>
    </reaction>
</comment>
<dbReference type="PROSITE" id="PS00902">
    <property type="entry name" value="GLUTAMATE_5_KINASE"/>
    <property type="match status" value="1"/>
</dbReference>
<dbReference type="InterPro" id="IPR020593">
    <property type="entry name" value="G-glutamylP_reductase_CS"/>
</dbReference>
<keyword evidence="12 16" id="KW-0560">Oxidoreductase</keyword>
<gene>
    <name evidence="18" type="ORF">HPP92_003417</name>
</gene>
<evidence type="ECO:0000256" key="5">
    <source>
        <dbReference type="ARBA" id="ARBA00022605"/>
    </source>
</evidence>
<comment type="pathway">
    <text evidence="2 16">Amino-acid biosynthesis; L-proline biosynthesis; L-glutamate 5-semialdehyde from L-glutamate: step 1/2.</text>
</comment>
<keyword evidence="6 16" id="KW-0641">Proline biosynthesis</keyword>
<evidence type="ECO:0000256" key="3">
    <source>
        <dbReference type="ARBA" id="ARBA00006300"/>
    </source>
</evidence>
<evidence type="ECO:0000313" key="18">
    <source>
        <dbReference type="EMBL" id="KAG0498726.1"/>
    </source>
</evidence>
<dbReference type="PANTHER" id="PTHR11063">
    <property type="entry name" value="GLUTAMATE SEMIALDEHYDE DEHYDROGENASE"/>
    <property type="match status" value="1"/>
</dbReference>
<keyword evidence="11 16" id="KW-0521">NADP</keyword>
<dbReference type="Gene3D" id="3.40.309.10">
    <property type="entry name" value="Aldehyde Dehydrogenase, Chain A, domain 2"/>
    <property type="match status" value="1"/>
</dbReference>
<evidence type="ECO:0000256" key="14">
    <source>
        <dbReference type="ARBA" id="ARBA00049024"/>
    </source>
</evidence>
<evidence type="ECO:0000256" key="8">
    <source>
        <dbReference type="ARBA" id="ARBA00022741"/>
    </source>
</evidence>
<dbReference type="GO" id="GO:0005524">
    <property type="term" value="F:ATP binding"/>
    <property type="evidence" value="ECO:0007669"/>
    <property type="project" value="UniProtKB-UniRule"/>
</dbReference>
<dbReference type="UniPathway" id="UPA00098">
    <property type="reaction ID" value="UER00359"/>
</dbReference>
<keyword evidence="5 16" id="KW-0028">Amino-acid biosynthesis</keyword>
<comment type="catalytic activity">
    <reaction evidence="15 16">
        <text>L-glutamate + ATP = L-glutamyl 5-phosphate + ADP</text>
        <dbReference type="Rhea" id="RHEA:14877"/>
        <dbReference type="ChEBI" id="CHEBI:29985"/>
        <dbReference type="ChEBI" id="CHEBI:30616"/>
        <dbReference type="ChEBI" id="CHEBI:58274"/>
        <dbReference type="ChEBI" id="CHEBI:456216"/>
        <dbReference type="EC" id="2.7.2.11"/>
    </reaction>
</comment>
<dbReference type="Pfam" id="PF00696">
    <property type="entry name" value="AA_kinase"/>
    <property type="match status" value="2"/>
</dbReference>
<evidence type="ECO:0000256" key="12">
    <source>
        <dbReference type="ARBA" id="ARBA00023002"/>
    </source>
</evidence>
<evidence type="ECO:0000256" key="9">
    <source>
        <dbReference type="ARBA" id="ARBA00022777"/>
    </source>
</evidence>
<dbReference type="InterPro" id="IPR016161">
    <property type="entry name" value="Ald_DH/histidinol_DH"/>
</dbReference>
<keyword evidence="19" id="KW-1185">Reference proteome</keyword>
<evidence type="ECO:0000256" key="2">
    <source>
        <dbReference type="ARBA" id="ARBA00005185"/>
    </source>
</evidence>
<comment type="pathway">
    <text evidence="1 16">Amino-acid biosynthesis; L-proline biosynthesis; L-glutamate 5-semialdehyde from L-glutamate: step 2/2.</text>
</comment>
<accession>A0A835RUU9</accession>
<dbReference type="PROSITE" id="PS01223">
    <property type="entry name" value="PROA"/>
    <property type="match status" value="1"/>
</dbReference>
<dbReference type="GO" id="GO:0004349">
    <property type="term" value="F:glutamate 5-kinase activity"/>
    <property type="evidence" value="ECO:0007669"/>
    <property type="project" value="UniProtKB-UniRule"/>
</dbReference>
<evidence type="ECO:0000256" key="1">
    <source>
        <dbReference type="ARBA" id="ARBA00004985"/>
    </source>
</evidence>
<dbReference type="AlphaFoldDB" id="A0A835RUU9"/>
<comment type="similarity">
    <text evidence="3 16">In the C-terminal section; belongs to the gamma-glutamyl phosphate reductase family.</text>
</comment>
<comment type="function">
    <text evidence="16">P5CS plays a key role in proline biosynthesis, leading to osmoregulation in plants.</text>
</comment>
<dbReference type="HAMAP" id="MF_00412">
    <property type="entry name" value="ProA"/>
    <property type="match status" value="1"/>
</dbReference>
<dbReference type="PRINTS" id="PR00474">
    <property type="entry name" value="GLU5KINASE"/>
</dbReference>
<sequence length="686" mass="74316">MDSSRAFVKDVKRLIIKVGTAVVTRSDGRLAVGRLGTLCEQVKELNSNGYEVILVTSGAVGVGRQRLRYRRLINSSFADLQKPQLEMDGKASAAVGQSGLMALYDALFSQYPFSMRMMQSVLGKHHMSKSTDGLITTPPVLSCKKNVELPEIPLGATLHCWPIAFCNSFCPVRLAALLALELKVDLLVLLSDVEGLYSGPPGEPHSKIIHTYIKEKHHCGITFGNKSRVGRGGMTAKVKAAVHAAFAGIPVIITSLWAFPKEDSAREMAVSARDCSRRLQSISSEGRRRILLDIADALEANEKLILAENMADVISAQQSGYEQSLISRLSLKPGKISNLANSIRILARMEDPVGHVVSRTEVADELILEKTLCPLGVLLIVFESRPDALVQIASLAIRSGNGLLLKGGKEAMRSNVVLHKIITGAIPENVGQKLIGLVTSRDEIPDLLKLDDVIDLVIPRGSSKLVSQIKESTKIPVLGHADGICHVYIDKSANMEMAKRIVLDAKADYPAACNAMETLLVHKHLLDSEGINDIIAELRIEGVVLYGGAQASSSFDIPQANSFHHEYSSLACTLEVVDDVFSAIEHIHRYGSAHTDCIVTEDKETAEIFLSRVDSAAVFHNASTRFCDGARFGLGAEVGISTSRIHARGPVGVEGLLTSRWILRGNGQVVDGDKGVVYTHKILPLD</sequence>